<organism evidence="2">
    <name type="scientific">Candidatus Moduliflexus flocculans</name>
    <dbReference type="NCBI Taxonomy" id="1499966"/>
    <lineage>
        <taxon>Bacteria</taxon>
        <taxon>Candidatus Moduliflexota</taxon>
        <taxon>Candidatus Moduliflexia</taxon>
        <taxon>Candidatus Moduliflexales</taxon>
        <taxon>Candidatus Moduliflexaceae</taxon>
    </lineage>
</organism>
<feature type="domain" description="Putative restriction endonuclease" evidence="1">
    <location>
        <begin position="5"/>
        <end position="112"/>
    </location>
</feature>
<evidence type="ECO:0000259" key="1">
    <source>
        <dbReference type="Pfam" id="PF05685"/>
    </source>
</evidence>
<dbReference type="AlphaFoldDB" id="A0A0S6VQU1"/>
<sequence length="139" mass="15848">MSPSYHHGYLCSKLNAALSKIPDVMPITELTLRIGNDDYIPDISLYPRRTVNFTEKDIVRMTEMPETVIEILSPTQMVQDILEKFEIYFQAGIKSCWLVTPFAQTVSVYHAMGDAKVFHNEEIVDAAMNIRIAFDEVFG</sequence>
<accession>A0A0S6VQU1</accession>
<dbReference type="InterPro" id="IPR011335">
    <property type="entry name" value="Restrct_endonuc-II-like"/>
</dbReference>
<dbReference type="PANTHER" id="PTHR34107">
    <property type="entry name" value="SLL0198 PROTEIN-RELATED"/>
    <property type="match status" value="1"/>
</dbReference>
<dbReference type="Gene3D" id="3.90.1570.10">
    <property type="entry name" value="tt1808, chain A"/>
    <property type="match status" value="1"/>
</dbReference>
<dbReference type="InterPro" id="IPR008538">
    <property type="entry name" value="Uma2"/>
</dbReference>
<dbReference type="PANTHER" id="PTHR34107:SF4">
    <property type="entry name" value="SLL1222 PROTEIN"/>
    <property type="match status" value="1"/>
</dbReference>
<dbReference type="Proteomes" id="UP000030700">
    <property type="component" value="Unassembled WGS sequence"/>
</dbReference>
<name>A0A0S6VQU1_9BACT</name>
<dbReference type="EMBL" id="DF820455">
    <property type="protein sequence ID" value="GAK49447.1"/>
    <property type="molecule type" value="Genomic_DNA"/>
</dbReference>
<dbReference type="HOGENOM" id="CLU_127156_0_0_0"/>
<dbReference type="Pfam" id="PF05685">
    <property type="entry name" value="Uma2"/>
    <property type="match status" value="1"/>
</dbReference>
<dbReference type="SUPFAM" id="SSF52980">
    <property type="entry name" value="Restriction endonuclease-like"/>
    <property type="match status" value="1"/>
</dbReference>
<proteinExistence type="predicted"/>
<dbReference type="InterPro" id="IPR012296">
    <property type="entry name" value="Nuclease_put_TT1808"/>
</dbReference>
<evidence type="ECO:0000313" key="3">
    <source>
        <dbReference type="Proteomes" id="UP000030700"/>
    </source>
</evidence>
<dbReference type="CDD" id="cd06260">
    <property type="entry name" value="DUF820-like"/>
    <property type="match status" value="1"/>
</dbReference>
<reference evidence="2" key="1">
    <citation type="journal article" date="2015" name="PeerJ">
        <title>First genomic representation of candidate bacterial phylum KSB3 points to enhanced environmental sensing as a trigger of wastewater bulking.</title>
        <authorList>
            <person name="Sekiguchi Y."/>
            <person name="Ohashi A."/>
            <person name="Parks D.H."/>
            <person name="Yamauchi T."/>
            <person name="Tyson G.W."/>
            <person name="Hugenholtz P."/>
        </authorList>
    </citation>
    <scope>NUCLEOTIDE SEQUENCE [LARGE SCALE GENOMIC DNA]</scope>
</reference>
<dbReference type="STRING" id="1499966.U14_00669"/>
<gene>
    <name evidence="2" type="ORF">U14_00669</name>
</gene>
<evidence type="ECO:0000313" key="2">
    <source>
        <dbReference type="EMBL" id="GAK49447.1"/>
    </source>
</evidence>
<protein>
    <submittedName>
        <fullName evidence="2">Protein containing DUF820</fullName>
    </submittedName>
</protein>
<keyword evidence="3" id="KW-1185">Reference proteome</keyword>